<dbReference type="SUPFAM" id="SSF53098">
    <property type="entry name" value="Ribonuclease H-like"/>
    <property type="match status" value="1"/>
</dbReference>
<name>A0A853F8F5_9BURK</name>
<dbReference type="RefSeq" id="WP_180029190.1">
    <property type="nucleotide sequence ID" value="NZ_JACCEW010000002.1"/>
</dbReference>
<dbReference type="Proteomes" id="UP000580517">
    <property type="component" value="Unassembled WGS sequence"/>
</dbReference>
<dbReference type="InterPro" id="IPR001584">
    <property type="entry name" value="Integrase_cat-core"/>
</dbReference>
<dbReference type="PANTHER" id="PTHR47515">
    <property type="entry name" value="LOW CALCIUM RESPONSE LOCUS PROTEIN T"/>
    <property type="match status" value="1"/>
</dbReference>
<evidence type="ECO:0000313" key="3">
    <source>
        <dbReference type="Proteomes" id="UP000580517"/>
    </source>
</evidence>
<proteinExistence type="predicted"/>
<gene>
    <name evidence="2" type="ORF">H0A68_05825</name>
</gene>
<dbReference type="InterPro" id="IPR012337">
    <property type="entry name" value="RNaseH-like_sf"/>
</dbReference>
<reference evidence="2 3" key="1">
    <citation type="submission" date="2020-07" db="EMBL/GenBank/DDBJ databases">
        <title>Taxonomic revisions and descriptions of new bacterial species based on genomic comparisons in the high-G+C-content subgroup of the family Alcaligenaceae.</title>
        <authorList>
            <person name="Szabo A."/>
            <person name="Felfoldi T."/>
        </authorList>
    </citation>
    <scope>NUCLEOTIDE SEQUENCE [LARGE SCALE GENOMIC DNA]</scope>
    <source>
        <strain evidence="2 3">DSM 25264</strain>
    </source>
</reference>
<dbReference type="EMBL" id="JACCEW010000002">
    <property type="protein sequence ID" value="NYT36383.1"/>
    <property type="molecule type" value="Genomic_DNA"/>
</dbReference>
<protein>
    <submittedName>
        <fullName evidence="2">Transposase</fullName>
    </submittedName>
</protein>
<evidence type="ECO:0000313" key="2">
    <source>
        <dbReference type="EMBL" id="NYT36383.1"/>
    </source>
</evidence>
<accession>A0A853F8F5</accession>
<keyword evidence="3" id="KW-1185">Reference proteome</keyword>
<sequence>NESFNGKFRDECLSMEWFRNRLEARVIIEDWRRHYNEIRPHSSLNYLTPRQFVRTLNQELTTQAGISSSHW</sequence>
<feature type="non-terminal residue" evidence="2">
    <location>
        <position position="1"/>
    </location>
</feature>
<dbReference type="Pfam" id="PF13683">
    <property type="entry name" value="rve_3"/>
    <property type="match status" value="1"/>
</dbReference>
<dbReference type="AlphaFoldDB" id="A0A853F8F5"/>
<evidence type="ECO:0000259" key="1">
    <source>
        <dbReference type="Pfam" id="PF13683"/>
    </source>
</evidence>
<dbReference type="GO" id="GO:0015074">
    <property type="term" value="P:DNA integration"/>
    <property type="evidence" value="ECO:0007669"/>
    <property type="project" value="InterPro"/>
</dbReference>
<organism evidence="2 3">
    <name type="scientific">Allopusillimonas soli</name>
    <dbReference type="NCBI Taxonomy" id="659016"/>
    <lineage>
        <taxon>Bacteria</taxon>
        <taxon>Pseudomonadati</taxon>
        <taxon>Pseudomonadota</taxon>
        <taxon>Betaproteobacteria</taxon>
        <taxon>Burkholderiales</taxon>
        <taxon>Alcaligenaceae</taxon>
        <taxon>Allopusillimonas</taxon>
    </lineage>
</organism>
<feature type="domain" description="Integrase catalytic" evidence="1">
    <location>
        <begin position="2"/>
        <end position="49"/>
    </location>
</feature>
<dbReference type="PANTHER" id="PTHR47515:SF1">
    <property type="entry name" value="BLR2054 PROTEIN"/>
    <property type="match status" value="1"/>
</dbReference>
<comment type="caution">
    <text evidence="2">The sequence shown here is derived from an EMBL/GenBank/DDBJ whole genome shotgun (WGS) entry which is preliminary data.</text>
</comment>